<dbReference type="Pfam" id="PF01557">
    <property type="entry name" value="FAA_hydrolase"/>
    <property type="match status" value="1"/>
</dbReference>
<comment type="caution">
    <text evidence="3">The sequence shown here is derived from an EMBL/GenBank/DDBJ whole genome shotgun (WGS) entry which is preliminary data.</text>
</comment>
<reference evidence="3 4" key="1">
    <citation type="submission" date="2018-07" db="EMBL/GenBank/DDBJ databases">
        <title>Halioglobus sp. genome submission.</title>
        <authorList>
            <person name="Ye M.-Q."/>
            <person name="Du Z.-J."/>
        </authorList>
    </citation>
    <scope>NUCLEOTIDE SEQUENCE [LARGE SCALE GENOMIC DNA]</scope>
    <source>
        <strain evidence="3 4">U0301</strain>
    </source>
</reference>
<dbReference type="GO" id="GO:0005737">
    <property type="term" value="C:cytoplasm"/>
    <property type="evidence" value="ECO:0007669"/>
    <property type="project" value="TreeGrafter"/>
</dbReference>
<sequence length="263" mass="28899">MLTEHLRQDIAADIFRCFQEKSQVPLLNPRFPDIEMEDAYRIQEKVVQQFRDKGHKVRGYKIGLTSKPMQEMANSTEPDYSAMLDFMFYPEAGESPRADWQQPLVEIEMAFVMKERLAGPGVNVADVIRATDFVLPAIEVVDFRVAYGPGMDVRDTIADLAAVGGVILGGNPLDLRDIDIRNIQGSLEINGEVREQGNSAAVLGNPLNAVAWLANKLAEFGVAFEPGDVILSGSFLRAVPVAAGDEIVARFDSGFGDVSFTFS</sequence>
<organism evidence="3 4">
    <name type="scientific">Seongchinamella sediminis</name>
    <dbReference type="NCBI Taxonomy" id="2283635"/>
    <lineage>
        <taxon>Bacteria</taxon>
        <taxon>Pseudomonadati</taxon>
        <taxon>Pseudomonadota</taxon>
        <taxon>Gammaproteobacteria</taxon>
        <taxon>Cellvibrionales</taxon>
        <taxon>Halieaceae</taxon>
        <taxon>Seongchinamella</taxon>
    </lineage>
</organism>
<dbReference type="InterPro" id="IPR011234">
    <property type="entry name" value="Fumarylacetoacetase-like_C"/>
</dbReference>
<dbReference type="PANTHER" id="PTHR30143:SF0">
    <property type="entry name" value="2-KETO-4-PENTENOATE HYDRATASE"/>
    <property type="match status" value="1"/>
</dbReference>
<dbReference type="OrthoDB" id="9792137at2"/>
<proteinExistence type="predicted"/>
<dbReference type="GO" id="GO:0008684">
    <property type="term" value="F:2-oxopent-4-enoate hydratase activity"/>
    <property type="evidence" value="ECO:0007669"/>
    <property type="project" value="TreeGrafter"/>
</dbReference>
<dbReference type="RefSeq" id="WP_117953756.1">
    <property type="nucleotide sequence ID" value="NZ_QRAN01000007.1"/>
</dbReference>
<evidence type="ECO:0000256" key="1">
    <source>
        <dbReference type="ARBA" id="ARBA00023239"/>
    </source>
</evidence>
<evidence type="ECO:0000313" key="3">
    <source>
        <dbReference type="EMBL" id="RLQ22282.1"/>
    </source>
</evidence>
<dbReference type="InterPro" id="IPR050772">
    <property type="entry name" value="Hydratase-Decarb/MhpD_sf"/>
</dbReference>
<evidence type="ECO:0000259" key="2">
    <source>
        <dbReference type="Pfam" id="PF01557"/>
    </source>
</evidence>
<evidence type="ECO:0000313" key="4">
    <source>
        <dbReference type="Proteomes" id="UP000265509"/>
    </source>
</evidence>
<dbReference type="Gene3D" id="3.90.850.10">
    <property type="entry name" value="Fumarylacetoacetase-like, C-terminal domain"/>
    <property type="match status" value="1"/>
</dbReference>
<name>A0A3L7E293_9GAMM</name>
<feature type="domain" description="Fumarylacetoacetase-like C-terminal" evidence="2">
    <location>
        <begin position="102"/>
        <end position="259"/>
    </location>
</feature>
<dbReference type="SUPFAM" id="SSF56529">
    <property type="entry name" value="FAH"/>
    <property type="match status" value="1"/>
</dbReference>
<dbReference type="Proteomes" id="UP000265509">
    <property type="component" value="Unassembled WGS sequence"/>
</dbReference>
<dbReference type="EMBL" id="QRAN01000007">
    <property type="protein sequence ID" value="RLQ22282.1"/>
    <property type="molecule type" value="Genomic_DNA"/>
</dbReference>
<keyword evidence="4" id="KW-1185">Reference proteome</keyword>
<accession>A0A3L7E293</accession>
<dbReference type="InterPro" id="IPR036663">
    <property type="entry name" value="Fumarylacetoacetase_C_sf"/>
</dbReference>
<dbReference type="PANTHER" id="PTHR30143">
    <property type="entry name" value="ACID HYDRATASE"/>
    <property type="match status" value="1"/>
</dbReference>
<protein>
    <submittedName>
        <fullName evidence="3">4-oxalocrotonate decarboxylase</fullName>
    </submittedName>
</protein>
<dbReference type="AlphaFoldDB" id="A0A3L7E293"/>
<gene>
    <name evidence="3" type="ORF">DWB85_08330</name>
</gene>
<keyword evidence="1" id="KW-0456">Lyase</keyword>